<feature type="signal peptide" evidence="2">
    <location>
        <begin position="1"/>
        <end position="28"/>
    </location>
</feature>
<evidence type="ECO:0000313" key="4">
    <source>
        <dbReference type="Proteomes" id="UP001162030"/>
    </source>
</evidence>
<organism evidence="3 4">
    <name type="scientific">Methylocaldum szegediense</name>
    <dbReference type="NCBI Taxonomy" id="73780"/>
    <lineage>
        <taxon>Bacteria</taxon>
        <taxon>Pseudomonadati</taxon>
        <taxon>Pseudomonadota</taxon>
        <taxon>Gammaproteobacteria</taxon>
        <taxon>Methylococcales</taxon>
        <taxon>Methylococcaceae</taxon>
        <taxon>Methylocaldum</taxon>
    </lineage>
</organism>
<evidence type="ECO:0000313" key="3">
    <source>
        <dbReference type="EMBL" id="CAI8973718.1"/>
    </source>
</evidence>
<gene>
    <name evidence="3" type="ORF">MSZNOR_4948</name>
</gene>
<feature type="coiled-coil region" evidence="1">
    <location>
        <begin position="38"/>
        <end position="93"/>
    </location>
</feature>
<keyword evidence="1" id="KW-0175">Coiled coil</keyword>
<dbReference type="SUPFAM" id="SSF56925">
    <property type="entry name" value="OMPA-like"/>
    <property type="match status" value="1"/>
</dbReference>
<keyword evidence="2" id="KW-0732">Signal</keyword>
<name>A0ABN8XDH3_9GAMM</name>
<evidence type="ECO:0008006" key="5">
    <source>
        <dbReference type="Google" id="ProtNLM"/>
    </source>
</evidence>
<dbReference type="Gene3D" id="2.40.160.20">
    <property type="match status" value="1"/>
</dbReference>
<accession>A0ABN8XDH3</accession>
<dbReference type="Proteomes" id="UP001162030">
    <property type="component" value="Chromosome"/>
</dbReference>
<dbReference type="EMBL" id="OX458333">
    <property type="protein sequence ID" value="CAI8973718.1"/>
    <property type="molecule type" value="Genomic_DNA"/>
</dbReference>
<feature type="chain" id="PRO_5045587740" description="Outer membrane protein beta-barrel domain-containing protein" evidence="2">
    <location>
        <begin position="29"/>
        <end position="290"/>
    </location>
</feature>
<protein>
    <recommendedName>
        <fullName evidence="5">Outer membrane protein beta-barrel domain-containing protein</fullName>
    </recommendedName>
</protein>
<proteinExistence type="predicted"/>
<evidence type="ECO:0000256" key="2">
    <source>
        <dbReference type="SAM" id="SignalP"/>
    </source>
</evidence>
<sequence length="290" mass="31881">MIKKSTGMAAMVSAVVAAAGIAPPQAMAESHYKGTSAQADIERRLQMMEDEMRALRSELARARSEARANAERMEAQQQKVEQELAKAETQEKKDLIYFRGGYAKMEHGRGYKTQAPETLLKNKNWGDNDGWYVGAGFDHRLTDDFWGLTDIASLDAEVMFEYKNFGTGENFLVDFATGGGEVIENKITQFTLTAAPKIKFNNLGNFRPWIIPFGLGIHVISPPSSGVTVLNPGLMLGAGAEYKIWGDLWAGLDFRYHFTGDDLDIKSKSGLLKGVDTDGLTTGAYIGFGF</sequence>
<keyword evidence="4" id="KW-1185">Reference proteome</keyword>
<dbReference type="RefSeq" id="WP_317963567.1">
    <property type="nucleotide sequence ID" value="NZ_OX458333.1"/>
</dbReference>
<dbReference type="InterPro" id="IPR011250">
    <property type="entry name" value="OMP/PagP_B-barrel"/>
</dbReference>
<evidence type="ECO:0000256" key="1">
    <source>
        <dbReference type="SAM" id="Coils"/>
    </source>
</evidence>
<reference evidence="3 4" key="1">
    <citation type="submission" date="2023-03" db="EMBL/GenBank/DDBJ databases">
        <authorList>
            <person name="Pearce D."/>
        </authorList>
    </citation>
    <scope>NUCLEOTIDE SEQUENCE [LARGE SCALE GENOMIC DNA]</scope>
    <source>
        <strain evidence="3">Msz</strain>
    </source>
</reference>